<feature type="repeat" description="WD" evidence="3">
    <location>
        <begin position="717"/>
        <end position="749"/>
    </location>
</feature>
<dbReference type="InterPro" id="IPR019775">
    <property type="entry name" value="WD40_repeat_CS"/>
</dbReference>
<dbReference type="InterPro" id="IPR015943">
    <property type="entry name" value="WD40/YVTN_repeat-like_dom_sf"/>
</dbReference>
<evidence type="ECO:0000313" key="5">
    <source>
        <dbReference type="EMBL" id="GLI02915.1"/>
    </source>
</evidence>
<dbReference type="SMART" id="SM00320">
    <property type="entry name" value="WD40"/>
    <property type="match status" value="13"/>
</dbReference>
<evidence type="ECO:0000256" key="2">
    <source>
        <dbReference type="ARBA" id="ARBA00022737"/>
    </source>
</evidence>
<feature type="repeat" description="WD" evidence="3">
    <location>
        <begin position="1011"/>
        <end position="1052"/>
    </location>
</feature>
<comment type="caution">
    <text evidence="5">The sequence shown here is derived from an EMBL/GenBank/DDBJ whole genome shotgun (WGS) entry which is preliminary data.</text>
</comment>
<dbReference type="Proteomes" id="UP001144280">
    <property type="component" value="Unassembled WGS sequence"/>
</dbReference>
<proteinExistence type="predicted"/>
<reference evidence="5" key="1">
    <citation type="submission" date="2022-12" db="EMBL/GenBank/DDBJ databases">
        <title>New Phytohabitans aurantiacus sp. RD004123 nov., an actinomycete isolated from soil.</title>
        <authorList>
            <person name="Triningsih D.W."/>
            <person name="Harunari E."/>
            <person name="Igarashi Y."/>
        </authorList>
    </citation>
    <scope>NUCLEOTIDE SEQUENCE</scope>
    <source>
        <strain evidence="5">RD004123</strain>
    </source>
</reference>
<sequence>MTAASGESGLTSAFLAQGDAAQYNAPSGTIEIHHYQSTTQRRRPWMTPALSRRPIDRPELTAALLNKLAGRPGGTVAVTTALHGAGGFGKTTLASYVCSRSEVRELFPGGLLWITIGQDRHGPDLASAINDLCEHLTGTRPGFVDPEQAGHNLGALLEDGPPTLLVIDDVWDDNQLRPLLVGGRQCIRLITTRIPGLIPDDADLVHVDQMEQQESEALLSVGLPGIPWRQQRQLLEITGRWPLLLALANGALRRAVRNGTDAGSAAQELVDRLAHQGPTALDVRVVHGRDRAVEATMAVSLALLDPRDRERYLELAIFAEDVDIPQGTLAMLWQQTGPLPGSDMTRLMEDLADLSLLAAYQRTEQTIRLHDVLRLYLRHRCGADRLETLNQTLLDAAQHILEPEERQVSDPLVKSWWRMPPDQDYLWQHLCYHLAEAGEVDQLAMLVADLRWAAEKSRRYDVAAVEVDLARVDSEVARELRSALAREAHVLGRLSPAYSHGDLIISRLQGGQHTRKLVEQYRKEFSAQQLRIENYWPLPDHHESLRRVFVGHSTALVGCAISPDGGSIATCGLDNTIRVWSRSTGQQRFQLSGHTDAVTDCTFSPDGLMICSASRDGTIRIWDAIARKLRFTLTGHVGSANACVFGPDGTSIVSVGDDGSARHWEVTTGRQIRELQIDAEPVLACAIGPDEAWIVTTGADGRMRKWEIATSTWLQTVRAHLGRATTCVVSPDGATIITGGQDNVVRVWDAINLRLTFEFTGHTAPINECAVSPDGRWLASVSDDQTVRVWDLHNRRPHSVLQGHSWWVSSCSFSSDGSRILSSSWDQTARLWRLDSESRDGTSDARRARTTSCSATADSAAFITGGRDGTARVWSVSEPQRSRVLDDGHGGAVLACDITSDGRLAVTAGLDHRARIWNVESRSLLHVLEGHTMPIEGCCFAPDTTMVVTASQDGTAIVWRLPQAEQVAVLAGHSNWVSSCSFSRSGDLIATTSWDRTTRLWKPSGELLAVLDQHDSPVLCCTFSPDDRYLVTGGDDGTARVQEIRSTTINTRVGVFSGHARAVTCCAVSPDQRWLVTGSKDATLRVWSMSSGINVASMRIACEVQGVCWCTSDTFCAVGDSGLHVFRYLPPQ</sequence>
<name>A0ABQ5RAA9_9ACTN</name>
<dbReference type="PROSITE" id="PS50294">
    <property type="entry name" value="WD_REPEATS_REGION"/>
    <property type="match status" value="11"/>
</dbReference>
<dbReference type="Gene3D" id="1.10.10.10">
    <property type="entry name" value="Winged helix-like DNA-binding domain superfamily/Winged helix DNA-binding domain"/>
    <property type="match status" value="1"/>
</dbReference>
<dbReference type="EMBL" id="BSDI01000072">
    <property type="protein sequence ID" value="GLI02915.1"/>
    <property type="molecule type" value="Genomic_DNA"/>
</dbReference>
<dbReference type="SUPFAM" id="SSF50978">
    <property type="entry name" value="WD40 repeat-like"/>
    <property type="match status" value="2"/>
</dbReference>
<dbReference type="Pfam" id="PF00400">
    <property type="entry name" value="WD40"/>
    <property type="match status" value="13"/>
</dbReference>
<dbReference type="PRINTS" id="PR00320">
    <property type="entry name" value="GPROTEINBRPT"/>
</dbReference>
<feature type="repeat" description="WD" evidence="3">
    <location>
        <begin position="591"/>
        <end position="623"/>
    </location>
</feature>
<evidence type="ECO:0000259" key="4">
    <source>
        <dbReference type="Pfam" id="PF00931"/>
    </source>
</evidence>
<feature type="repeat" description="WD" evidence="3">
    <location>
        <begin position="928"/>
        <end position="969"/>
    </location>
</feature>
<dbReference type="PROSITE" id="PS00678">
    <property type="entry name" value="WD_REPEATS_1"/>
    <property type="match status" value="2"/>
</dbReference>
<dbReference type="InterPro" id="IPR036388">
    <property type="entry name" value="WH-like_DNA-bd_sf"/>
</dbReference>
<accession>A0ABQ5RAA9</accession>
<feature type="repeat" description="WD" evidence="3">
    <location>
        <begin position="759"/>
        <end position="800"/>
    </location>
</feature>
<dbReference type="Gene3D" id="2.130.10.10">
    <property type="entry name" value="YVTN repeat-like/Quinoprotein amine dehydrogenase"/>
    <property type="match status" value="4"/>
</dbReference>
<gene>
    <name evidence="5" type="ORF">Pa4123_81930</name>
</gene>
<evidence type="ECO:0000256" key="3">
    <source>
        <dbReference type="PROSITE-ProRule" id="PRU00221"/>
    </source>
</evidence>
<feature type="repeat" description="WD" evidence="3">
    <location>
        <begin position="886"/>
        <end position="927"/>
    </location>
</feature>
<dbReference type="CDD" id="cd00200">
    <property type="entry name" value="WD40"/>
    <property type="match status" value="2"/>
</dbReference>
<dbReference type="InterPro" id="IPR020472">
    <property type="entry name" value="WD40_PAC1"/>
</dbReference>
<organism evidence="5 6">
    <name type="scientific">Phytohabitans aurantiacus</name>
    <dbReference type="NCBI Taxonomy" id="3016789"/>
    <lineage>
        <taxon>Bacteria</taxon>
        <taxon>Bacillati</taxon>
        <taxon>Actinomycetota</taxon>
        <taxon>Actinomycetes</taxon>
        <taxon>Micromonosporales</taxon>
        <taxon>Micromonosporaceae</taxon>
    </lineage>
</organism>
<keyword evidence="2" id="KW-0677">Repeat</keyword>
<dbReference type="InterPro" id="IPR002182">
    <property type="entry name" value="NB-ARC"/>
</dbReference>
<dbReference type="Gene3D" id="3.40.50.300">
    <property type="entry name" value="P-loop containing nucleotide triphosphate hydrolases"/>
    <property type="match status" value="1"/>
</dbReference>
<dbReference type="PANTHER" id="PTHR19879">
    <property type="entry name" value="TRANSCRIPTION INITIATION FACTOR TFIID"/>
    <property type="match status" value="1"/>
</dbReference>
<feature type="repeat" description="WD" evidence="3">
    <location>
        <begin position="801"/>
        <end position="842"/>
    </location>
</feature>
<dbReference type="RefSeq" id="WP_281904716.1">
    <property type="nucleotide sequence ID" value="NZ_BSDI01000072.1"/>
</dbReference>
<feature type="domain" description="NB-ARC" evidence="4">
    <location>
        <begin position="79"/>
        <end position="215"/>
    </location>
</feature>
<evidence type="ECO:0000313" key="6">
    <source>
        <dbReference type="Proteomes" id="UP001144280"/>
    </source>
</evidence>
<dbReference type="InterPro" id="IPR027417">
    <property type="entry name" value="P-loop_NTPase"/>
</dbReference>
<dbReference type="Gene3D" id="1.25.40.370">
    <property type="match status" value="1"/>
</dbReference>
<feature type="repeat" description="WD" evidence="3">
    <location>
        <begin position="970"/>
        <end position="1002"/>
    </location>
</feature>
<dbReference type="Pfam" id="PF00931">
    <property type="entry name" value="NB-ARC"/>
    <property type="match status" value="1"/>
</dbReference>
<evidence type="ECO:0000256" key="1">
    <source>
        <dbReference type="ARBA" id="ARBA00022574"/>
    </source>
</evidence>
<feature type="repeat" description="WD" evidence="3">
    <location>
        <begin position="633"/>
        <end position="674"/>
    </location>
</feature>
<keyword evidence="6" id="KW-1185">Reference proteome</keyword>
<keyword evidence="1 3" id="KW-0853">WD repeat</keyword>
<dbReference type="InterPro" id="IPR001680">
    <property type="entry name" value="WD40_rpt"/>
</dbReference>
<dbReference type="PROSITE" id="PS50082">
    <property type="entry name" value="WD_REPEATS_2"/>
    <property type="match status" value="13"/>
</dbReference>
<feature type="repeat" description="WD" evidence="3">
    <location>
        <begin position="1056"/>
        <end position="1097"/>
    </location>
</feature>
<dbReference type="PANTHER" id="PTHR19879:SF9">
    <property type="entry name" value="TRANSCRIPTION INITIATION FACTOR TFIID SUBUNIT 5"/>
    <property type="match status" value="1"/>
</dbReference>
<dbReference type="InterPro" id="IPR036322">
    <property type="entry name" value="WD40_repeat_dom_sf"/>
</dbReference>
<protein>
    <recommendedName>
        <fullName evidence="4">NB-ARC domain-containing protein</fullName>
    </recommendedName>
</protein>
<feature type="repeat" description="WD" evidence="3">
    <location>
        <begin position="675"/>
        <end position="716"/>
    </location>
</feature>
<dbReference type="SUPFAM" id="SSF52540">
    <property type="entry name" value="P-loop containing nucleoside triphosphate hydrolases"/>
    <property type="match status" value="1"/>
</dbReference>
<feature type="repeat" description="WD" evidence="3">
    <location>
        <begin position="843"/>
        <end position="884"/>
    </location>
</feature>
<feature type="repeat" description="WD" evidence="3">
    <location>
        <begin position="549"/>
        <end position="590"/>
    </location>
</feature>